<feature type="region of interest" description="Disordered" evidence="1">
    <location>
        <begin position="212"/>
        <end position="233"/>
    </location>
</feature>
<feature type="domain" description="LysM" evidence="2">
    <location>
        <begin position="54"/>
        <end position="98"/>
    </location>
</feature>
<dbReference type="InterPro" id="IPR045030">
    <property type="entry name" value="LYSM1-4"/>
</dbReference>
<dbReference type="Proteomes" id="UP000077755">
    <property type="component" value="Chromosome 9"/>
</dbReference>
<dbReference type="Pfam" id="PF01476">
    <property type="entry name" value="LysM"/>
    <property type="match status" value="1"/>
</dbReference>
<dbReference type="SUPFAM" id="SSF54106">
    <property type="entry name" value="LysM domain"/>
    <property type="match status" value="1"/>
</dbReference>
<reference evidence="3" key="2">
    <citation type="submission" date="2022-03" db="EMBL/GenBank/DDBJ databases">
        <title>Draft title - Genomic analysis of global carrot germplasm unveils the trajectory of domestication and the origin of high carotenoid orange carrot.</title>
        <authorList>
            <person name="Iorizzo M."/>
            <person name="Ellison S."/>
            <person name="Senalik D."/>
            <person name="Macko-Podgorni A."/>
            <person name="Grzebelus D."/>
            <person name="Bostan H."/>
            <person name="Rolling W."/>
            <person name="Curaba J."/>
            <person name="Simon P."/>
        </authorList>
    </citation>
    <scope>NUCLEOTIDE SEQUENCE</scope>
    <source>
        <tissue evidence="3">Leaf</tissue>
    </source>
</reference>
<name>A0AAF1BDU7_DAUCS</name>
<dbReference type="PANTHER" id="PTHR20932">
    <property type="entry name" value="LYSM AND PUTATIVE PEPTIDOGLYCAN-BINDING DOMAIN-CONTAINING PROTEIN"/>
    <property type="match status" value="1"/>
</dbReference>
<accession>A0AAF1BDU7</accession>
<evidence type="ECO:0000313" key="4">
    <source>
        <dbReference type="Proteomes" id="UP000077755"/>
    </source>
</evidence>
<dbReference type="EMBL" id="CP093351">
    <property type="protein sequence ID" value="WOH15755.1"/>
    <property type="molecule type" value="Genomic_DNA"/>
</dbReference>
<dbReference type="PROSITE" id="PS51782">
    <property type="entry name" value="LYSM"/>
    <property type="match status" value="1"/>
</dbReference>
<sequence length="384" mass="42182">MEDECRHCNRIQDDRLSPLSLKIFPTSSPGHSSSPSSSCSPLSGRLSVGCTNYIEHHVSKYDTLAGVAIKYGVEVADIKKINGLVTDLQMFGLKTLCIPLPGKYPPSSIMANGFDTERPSSSEPTSPSRRQESDFLNSFRSIKLTSPSKWKESPATDNLQKYYGLKPPDQEVAPKLCEMAVYPRGGSPYLEDGQFGNSLTYINLPLSVHRKSKSATDNHKLENGDLANGESVDASKKSDLNNWISNLVSWNKKSEADYNSRAPEMLLKRDASNGGFSKITGKGLALRQKAASRTASEIDGETGLQSSISKSVEEFLRRDSLSCVKKSLSMPSFQDSICTSSIWPAVNWSLKPDLQVFSTVAITRQIFDSLPKPITSRRNKTAVD</sequence>
<evidence type="ECO:0000256" key="1">
    <source>
        <dbReference type="SAM" id="MobiDB-lite"/>
    </source>
</evidence>
<reference evidence="3" key="1">
    <citation type="journal article" date="2016" name="Nat. Genet.">
        <title>A high-quality carrot genome assembly provides new insights into carotenoid accumulation and asterid genome evolution.</title>
        <authorList>
            <person name="Iorizzo M."/>
            <person name="Ellison S."/>
            <person name="Senalik D."/>
            <person name="Zeng P."/>
            <person name="Satapoomin P."/>
            <person name="Huang J."/>
            <person name="Bowman M."/>
            <person name="Iovene M."/>
            <person name="Sanseverino W."/>
            <person name="Cavagnaro P."/>
            <person name="Yildiz M."/>
            <person name="Macko-Podgorni A."/>
            <person name="Moranska E."/>
            <person name="Grzebelus E."/>
            <person name="Grzebelus D."/>
            <person name="Ashrafi H."/>
            <person name="Zheng Z."/>
            <person name="Cheng S."/>
            <person name="Spooner D."/>
            <person name="Van Deynze A."/>
            <person name="Simon P."/>
        </authorList>
    </citation>
    <scope>NUCLEOTIDE SEQUENCE</scope>
    <source>
        <tissue evidence="3">Leaf</tissue>
    </source>
</reference>
<dbReference type="CDD" id="cd00118">
    <property type="entry name" value="LysM"/>
    <property type="match status" value="1"/>
</dbReference>
<organism evidence="3 4">
    <name type="scientific">Daucus carota subsp. sativus</name>
    <name type="common">Carrot</name>
    <dbReference type="NCBI Taxonomy" id="79200"/>
    <lineage>
        <taxon>Eukaryota</taxon>
        <taxon>Viridiplantae</taxon>
        <taxon>Streptophyta</taxon>
        <taxon>Embryophyta</taxon>
        <taxon>Tracheophyta</taxon>
        <taxon>Spermatophyta</taxon>
        <taxon>Magnoliopsida</taxon>
        <taxon>eudicotyledons</taxon>
        <taxon>Gunneridae</taxon>
        <taxon>Pentapetalae</taxon>
        <taxon>asterids</taxon>
        <taxon>campanulids</taxon>
        <taxon>Apiales</taxon>
        <taxon>Apiaceae</taxon>
        <taxon>Apioideae</taxon>
        <taxon>Scandiceae</taxon>
        <taxon>Daucinae</taxon>
        <taxon>Daucus</taxon>
        <taxon>Daucus sect. Daucus</taxon>
    </lineage>
</organism>
<gene>
    <name evidence="3" type="ORF">DCAR_0935299</name>
</gene>
<dbReference type="Gene3D" id="3.10.350.10">
    <property type="entry name" value="LysM domain"/>
    <property type="match status" value="1"/>
</dbReference>
<dbReference type="InterPro" id="IPR036779">
    <property type="entry name" value="LysM_dom_sf"/>
</dbReference>
<evidence type="ECO:0000313" key="3">
    <source>
        <dbReference type="EMBL" id="WOH15755.1"/>
    </source>
</evidence>
<protein>
    <recommendedName>
        <fullName evidence="2">LysM domain-containing protein</fullName>
    </recommendedName>
</protein>
<dbReference type="SMART" id="SM00257">
    <property type="entry name" value="LysM"/>
    <property type="match status" value="1"/>
</dbReference>
<dbReference type="PANTHER" id="PTHR20932:SF55">
    <property type="entry name" value="LYSM DOMAIN-CONTAINING PROTEIN"/>
    <property type="match status" value="1"/>
</dbReference>
<feature type="region of interest" description="Disordered" evidence="1">
    <location>
        <begin position="109"/>
        <end position="132"/>
    </location>
</feature>
<feature type="compositionally biased region" description="Basic and acidic residues" evidence="1">
    <location>
        <begin position="214"/>
        <end position="223"/>
    </location>
</feature>
<proteinExistence type="predicted"/>
<dbReference type="AlphaFoldDB" id="A0AAF1BDU7"/>
<evidence type="ECO:0000259" key="2">
    <source>
        <dbReference type="PROSITE" id="PS51782"/>
    </source>
</evidence>
<keyword evidence="4" id="KW-1185">Reference proteome</keyword>
<dbReference type="InterPro" id="IPR018392">
    <property type="entry name" value="LysM"/>
</dbReference>